<reference evidence="10" key="2">
    <citation type="submission" date="2020-09" db="EMBL/GenBank/DDBJ databases">
        <authorList>
            <person name="Sun Q."/>
            <person name="Kim S."/>
        </authorList>
    </citation>
    <scope>NUCLEOTIDE SEQUENCE</scope>
    <source>
        <strain evidence="10">KCTC 23310</strain>
    </source>
</reference>
<evidence type="ECO:0000313" key="10">
    <source>
        <dbReference type="EMBL" id="GHC50508.1"/>
    </source>
</evidence>
<sequence>MFAFRLILALSLALGLSACGSKFKKYNGPEVTQVQVHKAERKMYLLHNDKVLKAYDIGLGQQPLGHKQFEGDLKTPEGIYYIDRRNPNSNYHLSIGISYPNPADREFAEAAGQRPGGEIFVHGNHGKKGKRGDWTWGCIAVTDKEMEDVYAMVRDGTPILIMPDARGFPPAPQPIAPASPEEQLIQLANAED</sequence>
<feature type="active site" description="Nucleophile" evidence="7">
    <location>
        <position position="138"/>
    </location>
</feature>
<feature type="domain" description="L,D-TPase catalytic" evidence="9">
    <location>
        <begin position="32"/>
        <end position="162"/>
    </location>
</feature>
<evidence type="ECO:0000256" key="2">
    <source>
        <dbReference type="ARBA" id="ARBA00005992"/>
    </source>
</evidence>
<dbReference type="SUPFAM" id="SSF141523">
    <property type="entry name" value="L,D-transpeptidase catalytic domain-like"/>
    <property type="match status" value="1"/>
</dbReference>
<feature type="active site" description="Proton donor/acceptor" evidence="7">
    <location>
        <position position="122"/>
    </location>
</feature>
<keyword evidence="5 7" id="KW-0573">Peptidoglycan synthesis</keyword>
<gene>
    <name evidence="10" type="ORF">GCM10007315_11040</name>
</gene>
<dbReference type="CDD" id="cd16913">
    <property type="entry name" value="YkuD_like"/>
    <property type="match status" value="1"/>
</dbReference>
<keyword evidence="4 7" id="KW-0133">Cell shape</keyword>
<dbReference type="GO" id="GO:0008360">
    <property type="term" value="P:regulation of cell shape"/>
    <property type="evidence" value="ECO:0007669"/>
    <property type="project" value="UniProtKB-UniRule"/>
</dbReference>
<name>A0A918WJ40_9RHOB</name>
<evidence type="ECO:0000256" key="4">
    <source>
        <dbReference type="ARBA" id="ARBA00022960"/>
    </source>
</evidence>
<dbReference type="AlphaFoldDB" id="A0A918WJ40"/>
<dbReference type="GO" id="GO:0071555">
    <property type="term" value="P:cell wall organization"/>
    <property type="evidence" value="ECO:0007669"/>
    <property type="project" value="UniProtKB-UniRule"/>
</dbReference>
<evidence type="ECO:0000313" key="11">
    <source>
        <dbReference type="Proteomes" id="UP000638981"/>
    </source>
</evidence>
<dbReference type="GO" id="GO:0009252">
    <property type="term" value="P:peptidoglycan biosynthetic process"/>
    <property type="evidence" value="ECO:0007669"/>
    <property type="project" value="UniProtKB-KW"/>
</dbReference>
<dbReference type="EMBL" id="BMYJ01000003">
    <property type="protein sequence ID" value="GHC50508.1"/>
    <property type="molecule type" value="Genomic_DNA"/>
</dbReference>
<feature type="signal peptide" evidence="8">
    <location>
        <begin position="1"/>
        <end position="18"/>
    </location>
</feature>
<evidence type="ECO:0000256" key="6">
    <source>
        <dbReference type="ARBA" id="ARBA00023316"/>
    </source>
</evidence>
<dbReference type="Proteomes" id="UP000638981">
    <property type="component" value="Unassembled WGS sequence"/>
</dbReference>
<evidence type="ECO:0000259" key="9">
    <source>
        <dbReference type="PROSITE" id="PS52029"/>
    </source>
</evidence>
<dbReference type="InterPro" id="IPR038063">
    <property type="entry name" value="Transpep_catalytic_dom"/>
</dbReference>
<keyword evidence="8" id="KW-0732">Signal</keyword>
<keyword evidence="3" id="KW-0808">Transferase</keyword>
<feature type="chain" id="PRO_5037847981" description="L,D-TPase catalytic domain-containing protein" evidence="8">
    <location>
        <begin position="19"/>
        <end position="192"/>
    </location>
</feature>
<evidence type="ECO:0000256" key="1">
    <source>
        <dbReference type="ARBA" id="ARBA00004752"/>
    </source>
</evidence>
<proteinExistence type="inferred from homology"/>
<comment type="pathway">
    <text evidence="1 7">Cell wall biogenesis; peptidoglycan biosynthesis.</text>
</comment>
<dbReference type="PANTHER" id="PTHR36699">
    <property type="entry name" value="LD-TRANSPEPTIDASE"/>
    <property type="match status" value="1"/>
</dbReference>
<organism evidence="10 11">
    <name type="scientific">Neogemmobacter tilapiae</name>
    <dbReference type="NCBI Taxonomy" id="875041"/>
    <lineage>
        <taxon>Bacteria</taxon>
        <taxon>Pseudomonadati</taxon>
        <taxon>Pseudomonadota</taxon>
        <taxon>Alphaproteobacteria</taxon>
        <taxon>Rhodobacterales</taxon>
        <taxon>Paracoccaceae</taxon>
        <taxon>Neogemmobacter</taxon>
    </lineage>
</organism>
<evidence type="ECO:0000256" key="3">
    <source>
        <dbReference type="ARBA" id="ARBA00022679"/>
    </source>
</evidence>
<evidence type="ECO:0000256" key="8">
    <source>
        <dbReference type="SAM" id="SignalP"/>
    </source>
</evidence>
<evidence type="ECO:0000256" key="5">
    <source>
        <dbReference type="ARBA" id="ARBA00022984"/>
    </source>
</evidence>
<comment type="similarity">
    <text evidence="2">Belongs to the YkuD family.</text>
</comment>
<accession>A0A918WJ40</accession>
<dbReference type="Pfam" id="PF03734">
    <property type="entry name" value="YkuD"/>
    <property type="match status" value="1"/>
</dbReference>
<dbReference type="GO" id="GO:0004180">
    <property type="term" value="F:carboxypeptidase activity"/>
    <property type="evidence" value="ECO:0007669"/>
    <property type="project" value="UniProtKB-ARBA"/>
</dbReference>
<protein>
    <recommendedName>
        <fullName evidence="9">L,D-TPase catalytic domain-containing protein</fullName>
    </recommendedName>
</protein>
<keyword evidence="6 7" id="KW-0961">Cell wall biogenesis/degradation</keyword>
<dbReference type="GO" id="GO:0016740">
    <property type="term" value="F:transferase activity"/>
    <property type="evidence" value="ECO:0007669"/>
    <property type="project" value="UniProtKB-KW"/>
</dbReference>
<dbReference type="InterPro" id="IPR005490">
    <property type="entry name" value="LD_TPept_cat_dom"/>
</dbReference>
<keyword evidence="11" id="KW-1185">Reference proteome</keyword>
<reference evidence="10" key="1">
    <citation type="journal article" date="2014" name="Int. J. Syst. Evol. Microbiol.">
        <title>Complete genome sequence of Corynebacterium casei LMG S-19264T (=DSM 44701T), isolated from a smear-ripened cheese.</title>
        <authorList>
            <consortium name="US DOE Joint Genome Institute (JGI-PGF)"/>
            <person name="Walter F."/>
            <person name="Albersmeier A."/>
            <person name="Kalinowski J."/>
            <person name="Ruckert C."/>
        </authorList>
    </citation>
    <scope>NUCLEOTIDE SEQUENCE</scope>
    <source>
        <strain evidence="10">KCTC 23310</strain>
    </source>
</reference>
<dbReference type="PROSITE" id="PS51257">
    <property type="entry name" value="PROKAR_LIPOPROTEIN"/>
    <property type="match status" value="1"/>
</dbReference>
<dbReference type="PROSITE" id="PS52029">
    <property type="entry name" value="LD_TPASE"/>
    <property type="match status" value="1"/>
</dbReference>
<comment type="caution">
    <text evidence="10">The sequence shown here is derived from an EMBL/GenBank/DDBJ whole genome shotgun (WGS) entry which is preliminary data.</text>
</comment>
<dbReference type="PANTHER" id="PTHR36699:SF1">
    <property type="entry name" value="L,D-TRANSPEPTIDASE YAFK-RELATED"/>
    <property type="match status" value="1"/>
</dbReference>
<evidence type="ECO:0000256" key="7">
    <source>
        <dbReference type="PROSITE-ProRule" id="PRU01373"/>
    </source>
</evidence>
<dbReference type="Gene3D" id="2.40.440.10">
    <property type="entry name" value="L,D-transpeptidase catalytic domain-like"/>
    <property type="match status" value="1"/>
</dbReference>